<dbReference type="EMBL" id="JASAOG010000013">
    <property type="protein sequence ID" value="KAK0065474.1"/>
    <property type="molecule type" value="Genomic_DNA"/>
</dbReference>
<dbReference type="InterPro" id="IPR010404">
    <property type="entry name" value="CpcT/CpeT"/>
</dbReference>
<gene>
    <name evidence="1" type="ORF">Bpfe_004907</name>
</gene>
<keyword evidence="2" id="KW-1185">Reference proteome</keyword>
<name>A0AAD8C2W1_BIOPF</name>
<accession>A0AAD8C2W1</accession>
<protein>
    <submittedName>
        <fullName evidence="1">Uncharacterized protein</fullName>
    </submittedName>
</protein>
<dbReference type="GO" id="GO:0016829">
    <property type="term" value="F:lyase activity"/>
    <property type="evidence" value="ECO:0007669"/>
    <property type="project" value="InterPro"/>
</dbReference>
<reference evidence="1" key="2">
    <citation type="submission" date="2023-04" db="EMBL/GenBank/DDBJ databases">
        <authorList>
            <person name="Bu L."/>
            <person name="Lu L."/>
            <person name="Laidemitt M.R."/>
            <person name="Zhang S.M."/>
            <person name="Mutuku M."/>
            <person name="Mkoji G."/>
            <person name="Steinauer M."/>
            <person name="Loker E.S."/>
        </authorList>
    </citation>
    <scope>NUCLEOTIDE SEQUENCE</scope>
    <source>
        <strain evidence="1">KasaAsao</strain>
        <tissue evidence="1">Whole Snail</tissue>
    </source>
</reference>
<proteinExistence type="predicted"/>
<evidence type="ECO:0000313" key="1">
    <source>
        <dbReference type="EMBL" id="KAK0065474.1"/>
    </source>
</evidence>
<reference evidence="1" key="1">
    <citation type="journal article" date="2023" name="PLoS Negl. Trop. Dis.">
        <title>A genome sequence for Biomphalaria pfeifferi, the major vector snail for the human-infecting parasite Schistosoma mansoni.</title>
        <authorList>
            <person name="Bu L."/>
            <person name="Lu L."/>
            <person name="Laidemitt M.R."/>
            <person name="Zhang S.M."/>
            <person name="Mutuku M."/>
            <person name="Mkoji G."/>
            <person name="Steinauer M."/>
            <person name="Loker E.S."/>
        </authorList>
    </citation>
    <scope>NUCLEOTIDE SEQUENCE</scope>
    <source>
        <strain evidence="1">KasaAsao</strain>
    </source>
</reference>
<dbReference type="Proteomes" id="UP001233172">
    <property type="component" value="Unassembled WGS sequence"/>
</dbReference>
<feature type="non-terminal residue" evidence="1">
    <location>
        <position position="123"/>
    </location>
</feature>
<evidence type="ECO:0000313" key="2">
    <source>
        <dbReference type="Proteomes" id="UP001233172"/>
    </source>
</evidence>
<sequence length="123" mass="14088">NYVVYIEKYVDDVLAIQQIFHLTEVGHIIQVQQYNLTKPEDFVPGTFDMSKLETLTADDLRTSNDCKGFIRRIDATVFIMQVPDCSAYGEVSQDVDPDLVIDVGKEKEVVERNKDTNDKQTKK</sequence>
<organism evidence="1 2">
    <name type="scientific">Biomphalaria pfeifferi</name>
    <name type="common">Bloodfluke planorb</name>
    <name type="synonym">Freshwater snail</name>
    <dbReference type="NCBI Taxonomy" id="112525"/>
    <lineage>
        <taxon>Eukaryota</taxon>
        <taxon>Metazoa</taxon>
        <taxon>Spiralia</taxon>
        <taxon>Lophotrochozoa</taxon>
        <taxon>Mollusca</taxon>
        <taxon>Gastropoda</taxon>
        <taxon>Heterobranchia</taxon>
        <taxon>Euthyneura</taxon>
        <taxon>Panpulmonata</taxon>
        <taxon>Hygrophila</taxon>
        <taxon>Lymnaeoidea</taxon>
        <taxon>Planorbidae</taxon>
        <taxon>Biomphalaria</taxon>
    </lineage>
</organism>
<comment type="caution">
    <text evidence="1">The sequence shown here is derived from an EMBL/GenBank/DDBJ whole genome shotgun (WGS) entry which is preliminary data.</text>
</comment>
<dbReference type="InterPro" id="IPR038672">
    <property type="entry name" value="CpcT/CpeT_sf"/>
</dbReference>
<dbReference type="Pfam" id="PF06206">
    <property type="entry name" value="CpeT"/>
    <property type="match status" value="1"/>
</dbReference>
<dbReference type="AlphaFoldDB" id="A0AAD8C2W1"/>
<dbReference type="Gene3D" id="2.40.128.590">
    <property type="entry name" value="CpcT/CpeT domain"/>
    <property type="match status" value="1"/>
</dbReference>